<dbReference type="EMBL" id="LGUB01001009">
    <property type="protein sequence ID" value="KRH92333.1"/>
    <property type="molecule type" value="Genomic_DNA"/>
</dbReference>
<accession>A0A0R0LS61</accession>
<dbReference type="Proteomes" id="UP000051530">
    <property type="component" value="Unassembled WGS sequence"/>
</dbReference>
<gene>
    <name evidence="1" type="ORF">M153_73890001126</name>
</gene>
<sequence>SVLIEGKTFESKNSVLIEGKTFESKKSSADRRKNTLRIRNSEKNQLISELISKRIVVTSFKNFLTLRKTT</sequence>
<name>A0A0R0LS61_9MICR</name>
<dbReference type="AlphaFoldDB" id="A0A0R0LS61"/>
<proteinExistence type="predicted"/>
<evidence type="ECO:0000313" key="1">
    <source>
        <dbReference type="EMBL" id="KRH92333.1"/>
    </source>
</evidence>
<reference evidence="1 2" key="1">
    <citation type="submission" date="2015-07" db="EMBL/GenBank/DDBJ databases">
        <title>The genome of Pseudoloma neurophilia, a relevant intracellular parasite of the zebrafish.</title>
        <authorList>
            <person name="Ndikumana S."/>
            <person name="Pelin A."/>
            <person name="Sanders J."/>
            <person name="Corradi N."/>
        </authorList>
    </citation>
    <scope>NUCLEOTIDE SEQUENCE [LARGE SCALE GENOMIC DNA]</scope>
    <source>
        <strain evidence="1 2">MK1</strain>
    </source>
</reference>
<dbReference type="VEuPathDB" id="MicrosporidiaDB:M153_73890001126"/>
<organism evidence="1 2">
    <name type="scientific">Pseudoloma neurophilia</name>
    <dbReference type="NCBI Taxonomy" id="146866"/>
    <lineage>
        <taxon>Eukaryota</taxon>
        <taxon>Fungi</taxon>
        <taxon>Fungi incertae sedis</taxon>
        <taxon>Microsporidia</taxon>
        <taxon>Pseudoloma</taxon>
    </lineage>
</organism>
<feature type="non-terminal residue" evidence="1">
    <location>
        <position position="1"/>
    </location>
</feature>
<keyword evidence="2" id="KW-1185">Reference proteome</keyword>
<protein>
    <submittedName>
        <fullName evidence="1">Uncharacterized protein</fullName>
    </submittedName>
</protein>
<evidence type="ECO:0000313" key="2">
    <source>
        <dbReference type="Proteomes" id="UP000051530"/>
    </source>
</evidence>
<comment type="caution">
    <text evidence="1">The sequence shown here is derived from an EMBL/GenBank/DDBJ whole genome shotgun (WGS) entry which is preliminary data.</text>
</comment>